<evidence type="ECO:0000256" key="7">
    <source>
        <dbReference type="ARBA" id="ARBA00022840"/>
    </source>
</evidence>
<evidence type="ECO:0000256" key="2">
    <source>
        <dbReference type="ARBA" id="ARBA00009156"/>
    </source>
</evidence>
<evidence type="ECO:0000256" key="9">
    <source>
        <dbReference type="HAMAP-Rule" id="MF_00186"/>
    </source>
</evidence>
<gene>
    <name evidence="9 13" type="primary">glpK</name>
    <name evidence="13" type="ORF">BN112_3980</name>
</gene>
<evidence type="ECO:0000259" key="12">
    <source>
        <dbReference type="Pfam" id="PF02782"/>
    </source>
</evidence>
<feature type="binding site" evidence="9">
    <location>
        <position position="15"/>
    </location>
    <ligand>
        <name>ATP</name>
        <dbReference type="ChEBI" id="CHEBI:30616"/>
    </ligand>
</feature>
<dbReference type="FunFam" id="3.30.420.40:FF:000007">
    <property type="entry name" value="Glycerol kinase"/>
    <property type="match status" value="1"/>
</dbReference>
<dbReference type="HAMAP" id="MF_00186">
    <property type="entry name" value="Glycerol_kin"/>
    <property type="match status" value="1"/>
</dbReference>
<dbReference type="Pfam" id="PF00370">
    <property type="entry name" value="FGGY_N"/>
    <property type="match status" value="1"/>
</dbReference>
<dbReference type="InterPro" id="IPR018485">
    <property type="entry name" value="FGGY_C"/>
</dbReference>
<feature type="binding site" evidence="9">
    <location>
        <position position="245"/>
    </location>
    <ligand>
        <name>glycerol</name>
        <dbReference type="ChEBI" id="CHEBI:17754"/>
    </ligand>
</feature>
<dbReference type="PROSITE" id="PS00933">
    <property type="entry name" value="FGGY_KINASES_1"/>
    <property type="match status" value="1"/>
</dbReference>
<dbReference type="GO" id="GO:0005829">
    <property type="term" value="C:cytosol"/>
    <property type="evidence" value="ECO:0007669"/>
    <property type="project" value="TreeGrafter"/>
</dbReference>
<feature type="binding site" evidence="9">
    <location>
        <position position="314"/>
    </location>
    <ligand>
        <name>ATP</name>
        <dbReference type="ChEBI" id="CHEBI:30616"/>
    </ligand>
</feature>
<dbReference type="NCBIfam" id="NF000756">
    <property type="entry name" value="PRK00047.1"/>
    <property type="match status" value="1"/>
</dbReference>
<feature type="binding site" evidence="9">
    <location>
        <position position="318"/>
    </location>
    <ligand>
        <name>ATP</name>
        <dbReference type="ChEBI" id="CHEBI:30616"/>
    </ligand>
</feature>
<dbReference type="EC" id="2.7.1.30" evidence="9"/>
<feature type="binding site" evidence="9">
    <location>
        <position position="415"/>
    </location>
    <ligand>
        <name>ADP</name>
        <dbReference type="ChEBI" id="CHEBI:456216"/>
    </ligand>
</feature>
<dbReference type="KEGG" id="bbh:BN112_3980"/>
<dbReference type="Pfam" id="PF02782">
    <property type="entry name" value="FGGY_C"/>
    <property type="match status" value="1"/>
</dbReference>
<dbReference type="PROSITE" id="PS00445">
    <property type="entry name" value="FGGY_KINASES_2"/>
    <property type="match status" value="1"/>
</dbReference>
<dbReference type="RefSeq" id="WP_003815059.1">
    <property type="nucleotide sequence ID" value="NC_019382.1"/>
</dbReference>
<evidence type="ECO:0000256" key="5">
    <source>
        <dbReference type="ARBA" id="ARBA00022777"/>
    </source>
</evidence>
<dbReference type="NCBIfam" id="TIGR01311">
    <property type="entry name" value="glycerol_kin"/>
    <property type="match status" value="1"/>
</dbReference>
<dbReference type="HOGENOM" id="CLU_009281_2_3_4"/>
<dbReference type="Gene3D" id="3.30.420.40">
    <property type="match status" value="2"/>
</dbReference>
<dbReference type="GO" id="GO:0005524">
    <property type="term" value="F:ATP binding"/>
    <property type="evidence" value="ECO:0007669"/>
    <property type="project" value="UniProtKB-UniRule"/>
</dbReference>
<dbReference type="InterPro" id="IPR000577">
    <property type="entry name" value="Carb_kinase_FGGY"/>
</dbReference>
<dbReference type="PANTHER" id="PTHR10196">
    <property type="entry name" value="SUGAR KINASE"/>
    <property type="match status" value="1"/>
</dbReference>
<comment type="function">
    <text evidence="9">Key enzyme in the regulation of glycerol uptake and metabolism. Catalyzes the phosphorylation of glycerol to yield sn-glycerol 3-phosphate.</text>
</comment>
<evidence type="ECO:0000313" key="14">
    <source>
        <dbReference type="Proteomes" id="UP000007564"/>
    </source>
</evidence>
<dbReference type="SUPFAM" id="SSF53067">
    <property type="entry name" value="Actin-like ATPase domain"/>
    <property type="match status" value="2"/>
</dbReference>
<keyword evidence="5 9" id="KW-0418">Kinase</keyword>
<dbReference type="InterPro" id="IPR018483">
    <property type="entry name" value="Carb_kinase_FGGY_CS"/>
</dbReference>
<comment type="activity regulation">
    <text evidence="9">Inhibited by fructose 1,6-bisphosphate (FBP).</text>
</comment>
<sequence>MTANEFILALDQGTTSSRAIVFDRAGTVRGMGQREFRQHYPRPGWVEHDAGEIWQSQLEVAREALRNAGASAADLAALGITNQRETTLIWERATGRPLARAIVWQDRRTAAMCEKLLHDGHGRMLQERTGLVVDAYFSGTKLAWLLDHVPGARKMAERGELAFGTVDTWLVWQLTGGAVHSTDPSNASRTMLFDLHAQDWSDDILALLNIPRGILPRIAPSSARIGETLPEWLGGSIPIAGVAGDQQAATFGQACFTPGMAKNTYGTGCFMLMNVGDAPVASRHNLLSTVGWSLPAGNATHATYMVEGGVFMAGAAVQWLRDGLGIIQRSADIEALAASVADTDDVFMVPAFAGLGAPHWDPYARGTLVGMTRGTTRAHIARATLESIALQSAELLSCMNADSGIPLSELRVDGGAARNDLLMQMQADLLGVPVVRPRVPESTALGAAGLAGLAVGFWSSLDEFGAQWQAERTFEPAWPADVREARMQRWRQAVELSKGWSRPAAGHA</sequence>
<evidence type="ECO:0000256" key="8">
    <source>
        <dbReference type="ARBA" id="ARBA00052101"/>
    </source>
</evidence>
<name>A0A0C6PBZ5_BORBO</name>
<feature type="binding site" evidence="9">
    <location>
        <position position="419"/>
    </location>
    <ligand>
        <name>ADP</name>
        <dbReference type="ChEBI" id="CHEBI:456216"/>
    </ligand>
</feature>
<reference evidence="13 14" key="1">
    <citation type="journal article" date="2012" name="BMC Genomics">
        <title>Comparative genomics of the classical Bordetella subspecies: the evolution and exchange of virulence-associated diversity amongst closely related pathogens.</title>
        <authorList>
            <person name="Park J."/>
            <person name="Zhang Y."/>
            <person name="Buboltz A.M."/>
            <person name="Zhang X."/>
            <person name="Schuster S.C."/>
            <person name="Ahuja U."/>
            <person name="Liu M."/>
            <person name="Miller J.F."/>
            <person name="Sebaihia M."/>
            <person name="Bentley S.D."/>
            <person name="Parkhill J."/>
            <person name="Harvill E.T."/>
        </authorList>
    </citation>
    <scope>NUCLEOTIDE SEQUENCE [LARGE SCALE GENOMIC DNA]</scope>
    <source>
        <strain evidence="13 14">253</strain>
    </source>
</reference>
<dbReference type="SMR" id="A0A0C6PBZ5"/>
<keyword evidence="4 9" id="KW-0547">Nucleotide-binding</keyword>
<feature type="binding site" evidence="9">
    <location>
        <position position="267"/>
    </location>
    <ligand>
        <name>ADP</name>
        <dbReference type="ChEBI" id="CHEBI:456216"/>
    </ligand>
</feature>
<keyword evidence="7 9" id="KW-0067">ATP-binding</keyword>
<organism evidence="13 14">
    <name type="scientific">Bordetella bronchiseptica 253</name>
    <dbReference type="NCBI Taxonomy" id="568707"/>
    <lineage>
        <taxon>Bacteria</taxon>
        <taxon>Pseudomonadati</taxon>
        <taxon>Pseudomonadota</taxon>
        <taxon>Betaproteobacteria</taxon>
        <taxon>Burkholderiales</taxon>
        <taxon>Alcaligenaceae</taxon>
        <taxon>Bordetella</taxon>
    </lineage>
</organism>
<feature type="binding site" evidence="9">
    <location>
        <position position="85"/>
    </location>
    <ligand>
        <name>sn-glycerol 3-phosphate</name>
        <dbReference type="ChEBI" id="CHEBI:57597"/>
    </ligand>
</feature>
<evidence type="ECO:0000256" key="3">
    <source>
        <dbReference type="ARBA" id="ARBA00022679"/>
    </source>
</evidence>
<comment type="pathway">
    <text evidence="1 9">Polyol metabolism; glycerol degradation via glycerol kinase pathway; sn-glycerol 3-phosphate from glycerol: step 1/1.</text>
</comment>
<feature type="domain" description="Carbohydrate kinase FGGY C-terminal" evidence="12">
    <location>
        <begin position="262"/>
        <end position="454"/>
    </location>
</feature>
<keyword evidence="6 9" id="KW-0319">Glycerol metabolism</keyword>
<feature type="binding site" evidence="9">
    <location>
        <position position="136"/>
    </location>
    <ligand>
        <name>sn-glycerol 3-phosphate</name>
        <dbReference type="ChEBI" id="CHEBI:57597"/>
    </ligand>
</feature>
<dbReference type="PIRSF" id="PIRSF000538">
    <property type="entry name" value="GlpK"/>
    <property type="match status" value="1"/>
</dbReference>
<feature type="domain" description="Carbohydrate kinase FGGY N-terminal" evidence="11">
    <location>
        <begin position="7"/>
        <end position="252"/>
    </location>
</feature>
<feature type="binding site" evidence="9">
    <location>
        <position position="245"/>
    </location>
    <ligand>
        <name>sn-glycerol 3-phosphate</name>
        <dbReference type="ChEBI" id="CHEBI:57597"/>
    </ligand>
</feature>
<dbReference type="AlphaFoldDB" id="A0A0C6PBZ5"/>
<dbReference type="UniPathway" id="UPA00618">
    <property type="reaction ID" value="UER00672"/>
</dbReference>
<dbReference type="GO" id="GO:0006072">
    <property type="term" value="P:glycerol-3-phosphate metabolic process"/>
    <property type="evidence" value="ECO:0007669"/>
    <property type="project" value="InterPro"/>
</dbReference>
<proteinExistence type="inferred from homology"/>
<evidence type="ECO:0000313" key="13">
    <source>
        <dbReference type="EMBL" id="CCJ55894.1"/>
    </source>
</evidence>
<feature type="binding site" evidence="9">
    <location>
        <position position="16"/>
    </location>
    <ligand>
        <name>ATP</name>
        <dbReference type="ChEBI" id="CHEBI:30616"/>
    </ligand>
</feature>
<feature type="binding site" evidence="9">
    <location>
        <position position="14"/>
    </location>
    <ligand>
        <name>sn-glycerol 3-phosphate</name>
        <dbReference type="ChEBI" id="CHEBI:57597"/>
    </ligand>
</feature>
<dbReference type="FunFam" id="3.30.420.40:FF:000008">
    <property type="entry name" value="Glycerol kinase"/>
    <property type="match status" value="1"/>
</dbReference>
<evidence type="ECO:0000256" key="6">
    <source>
        <dbReference type="ARBA" id="ARBA00022798"/>
    </source>
</evidence>
<dbReference type="InterPro" id="IPR005999">
    <property type="entry name" value="Glycerol_kin"/>
</dbReference>
<dbReference type="InterPro" id="IPR043129">
    <property type="entry name" value="ATPase_NBD"/>
</dbReference>
<feature type="binding site" evidence="9">
    <location>
        <position position="246"/>
    </location>
    <ligand>
        <name>glycerol</name>
        <dbReference type="ChEBI" id="CHEBI:17754"/>
    </ligand>
</feature>
<feature type="binding site" evidence="9">
    <location>
        <position position="314"/>
    </location>
    <ligand>
        <name>ADP</name>
        <dbReference type="ChEBI" id="CHEBI:456216"/>
    </ligand>
</feature>
<feature type="binding site" evidence="9">
    <location>
        <position position="84"/>
    </location>
    <ligand>
        <name>sn-glycerol 3-phosphate</name>
        <dbReference type="ChEBI" id="CHEBI:57597"/>
    </ligand>
</feature>
<evidence type="ECO:0000256" key="4">
    <source>
        <dbReference type="ARBA" id="ARBA00022741"/>
    </source>
</evidence>
<feature type="binding site" evidence="9">
    <location>
        <position position="14"/>
    </location>
    <ligand>
        <name>ATP</name>
        <dbReference type="ChEBI" id="CHEBI:30616"/>
    </ligand>
</feature>
<feature type="binding site" evidence="9">
    <location>
        <position position="18"/>
    </location>
    <ligand>
        <name>ADP</name>
        <dbReference type="ChEBI" id="CHEBI:456216"/>
    </ligand>
</feature>
<feature type="binding site" evidence="9">
    <location>
        <position position="84"/>
    </location>
    <ligand>
        <name>glycerol</name>
        <dbReference type="ChEBI" id="CHEBI:17754"/>
    </ligand>
</feature>
<dbReference type="GO" id="GO:0019563">
    <property type="term" value="P:glycerol catabolic process"/>
    <property type="evidence" value="ECO:0007669"/>
    <property type="project" value="UniProtKB-UniRule"/>
</dbReference>
<evidence type="ECO:0000256" key="10">
    <source>
        <dbReference type="RuleBase" id="RU003733"/>
    </source>
</evidence>
<dbReference type="CDD" id="cd07786">
    <property type="entry name" value="FGGY_EcGK_like"/>
    <property type="match status" value="1"/>
</dbReference>
<dbReference type="GeneID" id="93205768"/>
<dbReference type="PANTHER" id="PTHR10196:SF69">
    <property type="entry name" value="GLYCEROL KINASE"/>
    <property type="match status" value="1"/>
</dbReference>
<evidence type="ECO:0000259" key="11">
    <source>
        <dbReference type="Pfam" id="PF00370"/>
    </source>
</evidence>
<dbReference type="InterPro" id="IPR018484">
    <property type="entry name" value="FGGY_N"/>
</dbReference>
<feature type="binding site" evidence="9">
    <location>
        <position position="267"/>
    </location>
    <ligand>
        <name>ATP</name>
        <dbReference type="ChEBI" id="CHEBI:30616"/>
    </ligand>
</feature>
<feature type="binding site" evidence="9">
    <location>
        <position position="14"/>
    </location>
    <ligand>
        <name>ADP</name>
        <dbReference type="ChEBI" id="CHEBI:456216"/>
    </ligand>
</feature>
<comment type="similarity">
    <text evidence="2 9 10">Belongs to the FGGY kinase family.</text>
</comment>
<evidence type="ECO:0000256" key="1">
    <source>
        <dbReference type="ARBA" id="ARBA00005190"/>
    </source>
</evidence>
<accession>A0A0C6PBZ5</accession>
<feature type="binding site" evidence="9">
    <location>
        <position position="136"/>
    </location>
    <ligand>
        <name>glycerol</name>
        <dbReference type="ChEBI" id="CHEBI:17754"/>
    </ligand>
</feature>
<dbReference type="EMBL" id="HE965806">
    <property type="protein sequence ID" value="CCJ55894.1"/>
    <property type="molecule type" value="Genomic_DNA"/>
</dbReference>
<comment type="catalytic activity">
    <reaction evidence="8 9">
        <text>glycerol + ATP = sn-glycerol 3-phosphate + ADP + H(+)</text>
        <dbReference type="Rhea" id="RHEA:21644"/>
        <dbReference type="ChEBI" id="CHEBI:15378"/>
        <dbReference type="ChEBI" id="CHEBI:17754"/>
        <dbReference type="ChEBI" id="CHEBI:30616"/>
        <dbReference type="ChEBI" id="CHEBI:57597"/>
        <dbReference type="ChEBI" id="CHEBI:456216"/>
        <dbReference type="EC" id="2.7.1.30"/>
    </reaction>
</comment>
<dbReference type="Proteomes" id="UP000007564">
    <property type="component" value="Chromosome"/>
</dbReference>
<feature type="binding site" evidence="9">
    <location>
        <position position="85"/>
    </location>
    <ligand>
        <name>glycerol</name>
        <dbReference type="ChEBI" id="CHEBI:17754"/>
    </ligand>
</feature>
<dbReference type="GO" id="GO:0004370">
    <property type="term" value="F:glycerol kinase activity"/>
    <property type="evidence" value="ECO:0007669"/>
    <property type="project" value="UniProtKB-UniRule"/>
</dbReference>
<feature type="binding site" evidence="9">
    <location>
        <position position="415"/>
    </location>
    <ligand>
        <name>ATP</name>
        <dbReference type="ChEBI" id="CHEBI:30616"/>
    </ligand>
</feature>
<protein>
    <recommendedName>
        <fullName evidence="9">Glycerol kinase</fullName>
        <ecNumber evidence="9">2.7.1.30</ecNumber>
    </recommendedName>
    <alternativeName>
        <fullName evidence="9">ATP:glycerol 3-phosphotransferase</fullName>
    </alternativeName>
    <alternativeName>
        <fullName evidence="9">Glycerokinase</fullName>
        <shortName evidence="9">GK</shortName>
    </alternativeName>
</protein>
<dbReference type="OrthoDB" id="9805576at2"/>
<keyword evidence="3 9" id="KW-0808">Transferase</keyword>